<dbReference type="GO" id="GO:0008360">
    <property type="term" value="P:regulation of cell shape"/>
    <property type="evidence" value="ECO:0007669"/>
    <property type="project" value="UniProtKB-KW"/>
</dbReference>
<dbReference type="AlphaFoldDB" id="A0A1F5QCA2"/>
<keyword evidence="8" id="KW-0808">Transferase</keyword>
<comment type="subcellular location">
    <subcellularLocation>
        <location evidence="1">Cell membrane</location>
    </subcellularLocation>
</comment>
<evidence type="ECO:0000256" key="9">
    <source>
        <dbReference type="ARBA" id="ARBA00022801"/>
    </source>
</evidence>
<dbReference type="GO" id="GO:0030288">
    <property type="term" value="C:outer membrane-bounded periplasmic space"/>
    <property type="evidence" value="ECO:0007669"/>
    <property type="project" value="TreeGrafter"/>
</dbReference>
<comment type="catalytic activity">
    <reaction evidence="15">
        <text>Preferential cleavage: (Ac)2-L-Lys-D-Ala-|-D-Ala. Also transpeptidation of peptidyl-alanyl moieties that are N-acyl substituents of D-alanine.</text>
        <dbReference type="EC" id="3.4.16.4"/>
    </reaction>
</comment>
<comment type="caution">
    <text evidence="20">The sequence shown here is derived from an EMBL/GenBank/DDBJ whole genome shotgun (WGS) entry which is preliminary data.</text>
</comment>
<comment type="similarity">
    <text evidence="3">In the N-terminal section; belongs to the glycosyltransferase 51 family.</text>
</comment>
<dbReference type="EMBL" id="MFFF01000013">
    <property type="protein sequence ID" value="OGE99831.1"/>
    <property type="molecule type" value="Genomic_DNA"/>
</dbReference>
<dbReference type="Gene3D" id="1.10.3810.10">
    <property type="entry name" value="Biosynthetic peptidoglycan transglycosylase-like"/>
    <property type="match status" value="1"/>
</dbReference>
<dbReference type="Proteomes" id="UP000177235">
    <property type="component" value="Unassembled WGS sequence"/>
</dbReference>
<dbReference type="Pfam" id="PF00905">
    <property type="entry name" value="Transpeptidase"/>
    <property type="match status" value="1"/>
</dbReference>
<dbReference type="GO" id="GO:0009002">
    <property type="term" value="F:serine-type D-Ala-D-Ala carboxypeptidase activity"/>
    <property type="evidence" value="ECO:0007669"/>
    <property type="project" value="UniProtKB-EC"/>
</dbReference>
<feature type="domain" description="Glycosyl transferase family 51" evidence="19">
    <location>
        <begin position="84"/>
        <end position="260"/>
    </location>
</feature>
<evidence type="ECO:0000256" key="4">
    <source>
        <dbReference type="ARBA" id="ARBA00022475"/>
    </source>
</evidence>
<evidence type="ECO:0000256" key="12">
    <source>
        <dbReference type="ARBA" id="ARBA00023136"/>
    </source>
</evidence>
<dbReference type="SUPFAM" id="SSF56601">
    <property type="entry name" value="beta-lactamase/transpeptidase-like"/>
    <property type="match status" value="1"/>
</dbReference>
<keyword evidence="5" id="KW-0121">Carboxypeptidase</keyword>
<name>A0A1F5QCA2_9BACT</name>
<proteinExistence type="inferred from homology"/>
<protein>
    <submittedName>
        <fullName evidence="20">Uncharacterized protein</fullName>
    </submittedName>
</protein>
<keyword evidence="11" id="KW-0573">Peptidoglycan synthesis</keyword>
<dbReference type="GO" id="GO:0005886">
    <property type="term" value="C:plasma membrane"/>
    <property type="evidence" value="ECO:0007669"/>
    <property type="project" value="UniProtKB-SubCell"/>
</dbReference>
<dbReference type="InterPro" id="IPR012338">
    <property type="entry name" value="Beta-lactam/transpept-like"/>
</dbReference>
<evidence type="ECO:0000256" key="1">
    <source>
        <dbReference type="ARBA" id="ARBA00004236"/>
    </source>
</evidence>
<evidence type="ECO:0000256" key="7">
    <source>
        <dbReference type="ARBA" id="ARBA00022676"/>
    </source>
</evidence>
<dbReference type="InterPro" id="IPR023346">
    <property type="entry name" value="Lysozyme-like_dom_sf"/>
</dbReference>
<dbReference type="PANTHER" id="PTHR32282:SF11">
    <property type="entry name" value="PENICILLIN-BINDING PROTEIN 1B"/>
    <property type="match status" value="1"/>
</dbReference>
<evidence type="ECO:0000313" key="21">
    <source>
        <dbReference type="Proteomes" id="UP000177235"/>
    </source>
</evidence>
<dbReference type="InterPro" id="IPR050396">
    <property type="entry name" value="Glycosyltr_51/Transpeptidase"/>
</dbReference>
<dbReference type="GO" id="GO:0071555">
    <property type="term" value="P:cell wall organization"/>
    <property type="evidence" value="ECO:0007669"/>
    <property type="project" value="UniProtKB-KW"/>
</dbReference>
<organism evidence="20 21">
    <name type="scientific">Candidatus Doudnabacteria bacterium RIFCSPLOWO2_02_FULL_48_13</name>
    <dbReference type="NCBI Taxonomy" id="1817845"/>
    <lineage>
        <taxon>Bacteria</taxon>
        <taxon>Candidatus Doudnaibacteriota</taxon>
    </lineage>
</organism>
<dbReference type="FunFam" id="1.10.3810.10:FF:000001">
    <property type="entry name" value="Penicillin-binding protein 1A"/>
    <property type="match status" value="1"/>
</dbReference>
<evidence type="ECO:0000256" key="16">
    <source>
        <dbReference type="ARBA" id="ARBA00049902"/>
    </source>
</evidence>
<dbReference type="InterPro" id="IPR013783">
    <property type="entry name" value="Ig-like_fold"/>
</dbReference>
<gene>
    <name evidence="20" type="ORF">A3J05_02480</name>
</gene>
<keyword evidence="13" id="KW-0511">Multifunctional enzyme</keyword>
<dbReference type="InterPro" id="IPR036950">
    <property type="entry name" value="PBP_transglycosylase"/>
</dbReference>
<evidence type="ECO:0000256" key="10">
    <source>
        <dbReference type="ARBA" id="ARBA00022960"/>
    </source>
</evidence>
<keyword evidence="12 17" id="KW-0472">Membrane</keyword>
<evidence type="ECO:0000256" key="15">
    <source>
        <dbReference type="ARBA" id="ARBA00034000"/>
    </source>
</evidence>
<dbReference type="GO" id="GO:0006508">
    <property type="term" value="P:proteolysis"/>
    <property type="evidence" value="ECO:0007669"/>
    <property type="project" value="UniProtKB-KW"/>
</dbReference>
<sequence length="923" mass="101673">MRRPRREGASRPRKFFAFIGYLLGRFFRIKGILKKLIVAGLFAGIVGFILFGSVFAYYSFQVPDPNKLIERETIESTKILDRNGKQLYELYDEEKRDLINLSEIPEHVKEATVAIEDKNFYTHKGISITGIIRSVIVNILTASKSQGGSTITQQFVRNSVLTLEKSWRRKIKEIALSLQIERKYSKDEILQLYLNEIPYGSNAYGVEAAAQTFFGKSVREVSLVEAAYLAALPQAPSYYSPFGPNRETLDGRADTVLAAMAQQGYITEEEKETAQKQQVEFRQLGRGILAPHFVLYIQDLLAKTYGDISLRRDGLKVTTTLDLDLQQKAEEIVARHVADAENKYNATNASLVAIDPRTGQILAMVGSHDYFDEDHDGAVNIALRPLQPGSSFKPYVYATAFKEGMSPATMLMDVTTNFGDFGGKEYIPGNYDGKNYGPLSIRKALQGSLNIPAVKTLILTGIEDSIATAESMGITTLKDRSRFGPSIVLGGAEVKLLEHTAAYGVFAAGGVKHDTVSILKIEDKEGEILEEYKESQGREVLDPQIAYQITHVLSDNDSRVYIFGRNNRLQLPGRPVAAKTGTTQEYRDAWTMGYTPSLTAGVWMGNNDHSAMKGGASGSLVAAAIWQEFMIKAHEGKPVEQFTRPEGITEIAVDSVSGKLPTAHTPETKTEIFASFNIPAEYDDVHIVANINGVLQPFTVLRSEQPDNPSWEDPVRFWALANGYFYPPDGSTTEQPRTDNTISINIKTPPAVTAVPWGFSAEVAASLQINEVRFLLNGRLLGADSSAPYEYTGSENHVDGNHQITVQVQTAGNRTSQKIGAINFALGKPLLLLEPLDNQVLNFPANVTLEAKDDMGADAVEFYRRSAAGIETKLSGTVSKKRFSGIYHYTLNWAASEKPGAGSYSIYTKTPGGKSNEVTIKIP</sequence>
<evidence type="ECO:0000256" key="6">
    <source>
        <dbReference type="ARBA" id="ARBA00022670"/>
    </source>
</evidence>
<dbReference type="Pfam" id="PF17957">
    <property type="entry name" value="Big_7"/>
    <property type="match status" value="1"/>
</dbReference>
<dbReference type="InterPro" id="IPR001264">
    <property type="entry name" value="Glyco_trans_51"/>
</dbReference>
<keyword evidence="7" id="KW-0328">Glycosyltransferase</keyword>
<dbReference type="Gene3D" id="2.60.40.10">
    <property type="entry name" value="Immunoglobulins"/>
    <property type="match status" value="1"/>
</dbReference>
<dbReference type="Gene3D" id="3.40.710.10">
    <property type="entry name" value="DD-peptidase/beta-lactamase superfamily"/>
    <property type="match status" value="1"/>
</dbReference>
<dbReference type="Pfam" id="PF00912">
    <property type="entry name" value="Transgly"/>
    <property type="match status" value="1"/>
</dbReference>
<comment type="catalytic activity">
    <reaction evidence="16">
        <text>[GlcNAc-(1-&gt;4)-Mur2Ac(oyl-L-Ala-gamma-D-Glu-L-Lys-D-Ala-D-Ala)](n)-di-trans,octa-cis-undecaprenyl diphosphate + beta-D-GlcNAc-(1-&gt;4)-Mur2Ac(oyl-L-Ala-gamma-D-Glu-L-Lys-D-Ala-D-Ala)-di-trans,octa-cis-undecaprenyl diphosphate = [GlcNAc-(1-&gt;4)-Mur2Ac(oyl-L-Ala-gamma-D-Glu-L-Lys-D-Ala-D-Ala)](n+1)-di-trans,octa-cis-undecaprenyl diphosphate + di-trans,octa-cis-undecaprenyl diphosphate + H(+)</text>
        <dbReference type="Rhea" id="RHEA:23708"/>
        <dbReference type="Rhea" id="RHEA-COMP:9602"/>
        <dbReference type="Rhea" id="RHEA-COMP:9603"/>
        <dbReference type="ChEBI" id="CHEBI:15378"/>
        <dbReference type="ChEBI" id="CHEBI:58405"/>
        <dbReference type="ChEBI" id="CHEBI:60033"/>
        <dbReference type="ChEBI" id="CHEBI:78435"/>
        <dbReference type="EC" id="2.4.99.28"/>
    </reaction>
</comment>
<evidence type="ECO:0000256" key="11">
    <source>
        <dbReference type="ARBA" id="ARBA00022984"/>
    </source>
</evidence>
<feature type="transmembrane region" description="Helical" evidence="17">
    <location>
        <begin position="36"/>
        <end position="60"/>
    </location>
</feature>
<dbReference type="GO" id="GO:0008658">
    <property type="term" value="F:penicillin binding"/>
    <property type="evidence" value="ECO:0007669"/>
    <property type="project" value="InterPro"/>
</dbReference>
<comment type="similarity">
    <text evidence="2">In the C-terminal section; belongs to the transpeptidase family.</text>
</comment>
<dbReference type="SUPFAM" id="SSF53955">
    <property type="entry name" value="Lysozyme-like"/>
    <property type="match status" value="1"/>
</dbReference>
<dbReference type="GO" id="GO:0008955">
    <property type="term" value="F:peptidoglycan glycosyltransferase activity"/>
    <property type="evidence" value="ECO:0007669"/>
    <property type="project" value="UniProtKB-EC"/>
</dbReference>
<keyword evidence="14" id="KW-0961">Cell wall biogenesis/degradation</keyword>
<dbReference type="PANTHER" id="PTHR32282">
    <property type="entry name" value="BINDING PROTEIN TRANSPEPTIDASE, PUTATIVE-RELATED"/>
    <property type="match status" value="1"/>
</dbReference>
<keyword evidence="4" id="KW-1003">Cell membrane</keyword>
<evidence type="ECO:0000256" key="17">
    <source>
        <dbReference type="SAM" id="Phobius"/>
    </source>
</evidence>
<evidence type="ECO:0000256" key="2">
    <source>
        <dbReference type="ARBA" id="ARBA00007090"/>
    </source>
</evidence>
<keyword evidence="6" id="KW-0645">Protease</keyword>
<dbReference type="GO" id="GO:0009252">
    <property type="term" value="P:peptidoglycan biosynthetic process"/>
    <property type="evidence" value="ECO:0007669"/>
    <property type="project" value="UniProtKB-KW"/>
</dbReference>
<evidence type="ECO:0000256" key="3">
    <source>
        <dbReference type="ARBA" id="ARBA00007739"/>
    </source>
</evidence>
<keyword evidence="9" id="KW-0378">Hydrolase</keyword>
<evidence type="ECO:0000256" key="8">
    <source>
        <dbReference type="ARBA" id="ARBA00022679"/>
    </source>
</evidence>
<evidence type="ECO:0000256" key="5">
    <source>
        <dbReference type="ARBA" id="ARBA00022645"/>
    </source>
</evidence>
<feature type="domain" description="Penicillin-binding protein transpeptidase" evidence="18">
    <location>
        <begin position="350"/>
        <end position="628"/>
    </location>
</feature>
<evidence type="ECO:0000259" key="18">
    <source>
        <dbReference type="Pfam" id="PF00905"/>
    </source>
</evidence>
<evidence type="ECO:0000259" key="19">
    <source>
        <dbReference type="Pfam" id="PF00912"/>
    </source>
</evidence>
<dbReference type="InterPro" id="IPR001460">
    <property type="entry name" value="PCN-bd_Tpept"/>
</dbReference>
<keyword evidence="10" id="KW-0133">Cell shape</keyword>
<evidence type="ECO:0000256" key="14">
    <source>
        <dbReference type="ARBA" id="ARBA00023316"/>
    </source>
</evidence>
<keyword evidence="17" id="KW-1133">Transmembrane helix</keyword>
<reference evidence="20 21" key="1">
    <citation type="journal article" date="2016" name="Nat. Commun.">
        <title>Thousands of microbial genomes shed light on interconnected biogeochemical processes in an aquifer system.</title>
        <authorList>
            <person name="Anantharaman K."/>
            <person name="Brown C.T."/>
            <person name="Hug L.A."/>
            <person name="Sharon I."/>
            <person name="Castelle C.J."/>
            <person name="Probst A.J."/>
            <person name="Thomas B.C."/>
            <person name="Singh A."/>
            <person name="Wilkins M.J."/>
            <person name="Karaoz U."/>
            <person name="Brodie E.L."/>
            <person name="Williams K.H."/>
            <person name="Hubbard S.S."/>
            <person name="Banfield J.F."/>
        </authorList>
    </citation>
    <scope>NUCLEOTIDE SEQUENCE [LARGE SCALE GENOMIC DNA]</scope>
</reference>
<evidence type="ECO:0000313" key="20">
    <source>
        <dbReference type="EMBL" id="OGE99831.1"/>
    </source>
</evidence>
<keyword evidence="17" id="KW-0812">Transmembrane</keyword>
<evidence type="ECO:0000256" key="13">
    <source>
        <dbReference type="ARBA" id="ARBA00023268"/>
    </source>
</evidence>
<accession>A0A1F5QCA2</accession>
<dbReference type="NCBIfam" id="TIGR02074">
    <property type="entry name" value="PBP_1a_fam"/>
    <property type="match status" value="1"/>
</dbReference>